<protein>
    <submittedName>
        <fullName evidence="2">Lysophospholipase</fullName>
    </submittedName>
</protein>
<dbReference type="Gene3D" id="3.40.50.1820">
    <property type="entry name" value="alpha/beta hydrolase"/>
    <property type="match status" value="1"/>
</dbReference>
<sequence>MPPPRPYALSMPEFIDAHGVAIVYDVHPAETPRAVVQLLHGVGEHVGRYAALIAALNSAGYTVYADDHRGHGRTGMTQHGGDASRLGRLGVGGLRAAVAACRQFTHLIRDENPGLPLILLGHSWGSFLAQILFNDEPEAYDAVVLSGSALRWPGSLNAGSLNRKWHAKDALGTEWLSSDLEVGRSFLDDPLTTTAPLLRLFGPIDAARLFGRPRRDLGVSVPVLLMVGRDDPVGGPRSVHRLADAYRTRSGLSDVTTLVYPDARHEIFNEVGQAEVRADLLAWLDRRIPARA</sequence>
<dbReference type="InterPro" id="IPR029058">
    <property type="entry name" value="AB_hydrolase_fold"/>
</dbReference>
<accession>A0A1Y5P0U4</accession>
<name>A0A1Y5P0U4_9MICO</name>
<proteinExistence type="predicted"/>
<evidence type="ECO:0000259" key="1">
    <source>
        <dbReference type="Pfam" id="PF12146"/>
    </source>
</evidence>
<reference evidence="2" key="1">
    <citation type="submission" date="2016-03" db="EMBL/GenBank/DDBJ databases">
        <authorList>
            <person name="Ploux O."/>
        </authorList>
    </citation>
    <scope>NUCLEOTIDE SEQUENCE</scope>
    <source>
        <strain evidence="2">UC1</strain>
    </source>
</reference>
<dbReference type="PANTHER" id="PTHR11614">
    <property type="entry name" value="PHOSPHOLIPASE-RELATED"/>
    <property type="match status" value="1"/>
</dbReference>
<dbReference type="AlphaFoldDB" id="A0A1Y5P0U4"/>
<evidence type="ECO:0000313" key="2">
    <source>
        <dbReference type="EMBL" id="SBS72282.1"/>
    </source>
</evidence>
<gene>
    <name evidence="2" type="ORF">MIPYR_20516</name>
</gene>
<dbReference type="SUPFAM" id="SSF53474">
    <property type="entry name" value="alpha/beta-Hydrolases"/>
    <property type="match status" value="1"/>
</dbReference>
<organism evidence="2">
    <name type="scientific">uncultured Microbacterium sp</name>
    <dbReference type="NCBI Taxonomy" id="191216"/>
    <lineage>
        <taxon>Bacteria</taxon>
        <taxon>Bacillati</taxon>
        <taxon>Actinomycetota</taxon>
        <taxon>Actinomycetes</taxon>
        <taxon>Micrococcales</taxon>
        <taxon>Microbacteriaceae</taxon>
        <taxon>Microbacterium</taxon>
        <taxon>environmental samples</taxon>
    </lineage>
</organism>
<dbReference type="Pfam" id="PF12146">
    <property type="entry name" value="Hydrolase_4"/>
    <property type="match status" value="1"/>
</dbReference>
<dbReference type="InterPro" id="IPR051044">
    <property type="entry name" value="MAG_DAG_Lipase"/>
</dbReference>
<dbReference type="EMBL" id="FLQR01000006">
    <property type="protein sequence ID" value="SBS72282.1"/>
    <property type="molecule type" value="Genomic_DNA"/>
</dbReference>
<dbReference type="InterPro" id="IPR022742">
    <property type="entry name" value="Hydrolase_4"/>
</dbReference>
<feature type="domain" description="Serine aminopeptidase S33" evidence="1">
    <location>
        <begin position="31"/>
        <end position="270"/>
    </location>
</feature>